<organism evidence="1">
    <name type="scientific">Ixodes ricinus</name>
    <name type="common">Common tick</name>
    <name type="synonym">Acarus ricinus</name>
    <dbReference type="NCBI Taxonomy" id="34613"/>
    <lineage>
        <taxon>Eukaryota</taxon>
        <taxon>Metazoa</taxon>
        <taxon>Ecdysozoa</taxon>
        <taxon>Arthropoda</taxon>
        <taxon>Chelicerata</taxon>
        <taxon>Arachnida</taxon>
        <taxon>Acari</taxon>
        <taxon>Parasitiformes</taxon>
        <taxon>Ixodida</taxon>
        <taxon>Ixodoidea</taxon>
        <taxon>Ixodidae</taxon>
        <taxon>Ixodinae</taxon>
        <taxon>Ixodes</taxon>
    </lineage>
</organism>
<reference evidence="1" key="1">
    <citation type="submission" date="2019-12" db="EMBL/GenBank/DDBJ databases">
        <title>An insight into the sialome of adult female Ixodes ricinus ticks feeding for 6 days.</title>
        <authorList>
            <person name="Perner J."/>
            <person name="Ribeiro J.M.C."/>
        </authorList>
    </citation>
    <scope>NUCLEOTIDE SEQUENCE</scope>
    <source>
        <strain evidence="1">Semi-engorged</strain>
        <tissue evidence="1">Salivary glands</tissue>
    </source>
</reference>
<evidence type="ECO:0000313" key="1">
    <source>
        <dbReference type="EMBL" id="MXU87280.1"/>
    </source>
</evidence>
<accession>A0A6B0UDI8</accession>
<dbReference type="AlphaFoldDB" id="A0A6B0UDI8"/>
<name>A0A6B0UDI8_IXORI</name>
<proteinExistence type="predicted"/>
<dbReference type="EMBL" id="GIFC01005197">
    <property type="protein sequence ID" value="MXU87280.1"/>
    <property type="molecule type" value="Transcribed_RNA"/>
</dbReference>
<sequence>MFFFYFLMGGLHCYVKVIAKRKHCISRGIPFVVMYKIYKTMSAYTPQLGEGSFQRLRYRKIIPSLVERRVTRHCHYVTVVAELVRLSFDVAWGFV</sequence>
<protein>
    <submittedName>
        <fullName evidence="1">Putative secreted protein</fullName>
    </submittedName>
</protein>